<keyword evidence="2" id="KW-0732">Signal</keyword>
<feature type="chain" id="PRO_5021777286" description="Lipoprotein" evidence="2">
    <location>
        <begin position="22"/>
        <end position="132"/>
    </location>
</feature>
<feature type="compositionally biased region" description="Basic and acidic residues" evidence="1">
    <location>
        <begin position="99"/>
        <end position="132"/>
    </location>
</feature>
<evidence type="ECO:0008006" key="5">
    <source>
        <dbReference type="Google" id="ProtNLM"/>
    </source>
</evidence>
<name>A0A517YYZ4_9BACT</name>
<sequence length="132" mass="15517" precursor="true">MMRSKQKLLLSITTLVTSAFAFGCASNQPTQEEYADAEQRIAEIREAQRRGFYRYEYDSMPGLAIEYQVFNNSFRARPDMPLGYEDMYRTDMEIEETEDPIKRQEEELLREEEAEKVEGEHESSPGTDDRRQ</sequence>
<keyword evidence="4" id="KW-1185">Reference proteome</keyword>
<reference evidence="3 4" key="1">
    <citation type="submission" date="2019-02" db="EMBL/GenBank/DDBJ databases">
        <title>Deep-cultivation of Planctomycetes and their phenomic and genomic characterization uncovers novel biology.</title>
        <authorList>
            <person name="Wiegand S."/>
            <person name="Jogler M."/>
            <person name="Boedeker C."/>
            <person name="Pinto D."/>
            <person name="Vollmers J."/>
            <person name="Rivas-Marin E."/>
            <person name="Kohn T."/>
            <person name="Peeters S.H."/>
            <person name="Heuer A."/>
            <person name="Rast P."/>
            <person name="Oberbeckmann S."/>
            <person name="Bunk B."/>
            <person name="Jeske O."/>
            <person name="Meyerdierks A."/>
            <person name="Storesund J.E."/>
            <person name="Kallscheuer N."/>
            <person name="Luecker S."/>
            <person name="Lage O.M."/>
            <person name="Pohl T."/>
            <person name="Merkel B.J."/>
            <person name="Hornburger P."/>
            <person name="Mueller R.-W."/>
            <person name="Bruemmer F."/>
            <person name="Labrenz M."/>
            <person name="Spormann A.M."/>
            <person name="Op den Camp H."/>
            <person name="Overmann J."/>
            <person name="Amann R."/>
            <person name="Jetten M.S.M."/>
            <person name="Mascher T."/>
            <person name="Medema M.H."/>
            <person name="Devos D.P."/>
            <person name="Kaster A.-K."/>
            <person name="Ovreas L."/>
            <person name="Rohde M."/>
            <person name="Galperin M.Y."/>
            <person name="Jogler C."/>
        </authorList>
    </citation>
    <scope>NUCLEOTIDE SEQUENCE [LARGE SCALE GENOMIC DNA]</scope>
    <source>
        <strain evidence="3 4">KS4</strain>
    </source>
</reference>
<feature type="region of interest" description="Disordered" evidence="1">
    <location>
        <begin position="93"/>
        <end position="132"/>
    </location>
</feature>
<evidence type="ECO:0000256" key="2">
    <source>
        <dbReference type="SAM" id="SignalP"/>
    </source>
</evidence>
<accession>A0A517YYZ4</accession>
<dbReference type="KEGG" id="pcor:KS4_35240"/>
<evidence type="ECO:0000313" key="3">
    <source>
        <dbReference type="EMBL" id="QDU35443.1"/>
    </source>
</evidence>
<dbReference type="RefSeq" id="WP_145080811.1">
    <property type="nucleotide sequence ID" value="NZ_CP036425.1"/>
</dbReference>
<proteinExistence type="predicted"/>
<protein>
    <recommendedName>
        <fullName evidence="5">Lipoprotein</fullName>
    </recommendedName>
</protein>
<gene>
    <name evidence="3" type="ORF">KS4_35240</name>
</gene>
<evidence type="ECO:0000313" key="4">
    <source>
        <dbReference type="Proteomes" id="UP000317369"/>
    </source>
</evidence>
<dbReference type="EMBL" id="CP036425">
    <property type="protein sequence ID" value="QDU35443.1"/>
    <property type="molecule type" value="Genomic_DNA"/>
</dbReference>
<feature type="signal peptide" evidence="2">
    <location>
        <begin position="1"/>
        <end position="21"/>
    </location>
</feature>
<dbReference type="PROSITE" id="PS51257">
    <property type="entry name" value="PROKAR_LIPOPROTEIN"/>
    <property type="match status" value="1"/>
</dbReference>
<dbReference type="AlphaFoldDB" id="A0A517YYZ4"/>
<organism evidence="3 4">
    <name type="scientific">Poriferisphaera corsica</name>
    <dbReference type="NCBI Taxonomy" id="2528020"/>
    <lineage>
        <taxon>Bacteria</taxon>
        <taxon>Pseudomonadati</taxon>
        <taxon>Planctomycetota</taxon>
        <taxon>Phycisphaerae</taxon>
        <taxon>Phycisphaerales</taxon>
        <taxon>Phycisphaeraceae</taxon>
        <taxon>Poriferisphaera</taxon>
    </lineage>
</organism>
<evidence type="ECO:0000256" key="1">
    <source>
        <dbReference type="SAM" id="MobiDB-lite"/>
    </source>
</evidence>
<dbReference type="Proteomes" id="UP000317369">
    <property type="component" value="Chromosome"/>
</dbReference>